<dbReference type="Gramene" id="RZC63057">
    <property type="protein sequence ID" value="RZC63057"/>
    <property type="gene ID" value="C5167_024805"/>
</dbReference>
<sequence length="43" mass="5144">MCEVGPKMRRGRFKSRSKTRKLYFPWNATRGMGCLEWDDAHHC</sequence>
<dbReference type="AlphaFoldDB" id="A0A4Y7JQR0"/>
<proteinExistence type="predicted"/>
<keyword evidence="2" id="KW-1185">Reference proteome</keyword>
<organism evidence="1 2">
    <name type="scientific">Papaver somniferum</name>
    <name type="common">Opium poppy</name>
    <dbReference type="NCBI Taxonomy" id="3469"/>
    <lineage>
        <taxon>Eukaryota</taxon>
        <taxon>Viridiplantae</taxon>
        <taxon>Streptophyta</taxon>
        <taxon>Embryophyta</taxon>
        <taxon>Tracheophyta</taxon>
        <taxon>Spermatophyta</taxon>
        <taxon>Magnoliopsida</taxon>
        <taxon>Ranunculales</taxon>
        <taxon>Papaveraceae</taxon>
        <taxon>Papaveroideae</taxon>
        <taxon>Papaver</taxon>
    </lineage>
</organism>
<dbReference type="Proteomes" id="UP000316621">
    <property type="component" value="Chromosome 5"/>
</dbReference>
<accession>A0A4Y7JQR0</accession>
<dbReference type="EMBL" id="CM010719">
    <property type="protein sequence ID" value="RZC63057.1"/>
    <property type="molecule type" value="Genomic_DNA"/>
</dbReference>
<gene>
    <name evidence="1" type="ORF">C5167_024805</name>
</gene>
<evidence type="ECO:0000313" key="1">
    <source>
        <dbReference type="EMBL" id="RZC63057.1"/>
    </source>
</evidence>
<protein>
    <submittedName>
        <fullName evidence="1">Uncharacterized protein</fullName>
    </submittedName>
</protein>
<name>A0A4Y7JQR0_PAPSO</name>
<reference evidence="1 2" key="1">
    <citation type="journal article" date="2018" name="Science">
        <title>The opium poppy genome and morphinan production.</title>
        <authorList>
            <person name="Guo L."/>
            <person name="Winzer T."/>
            <person name="Yang X."/>
            <person name="Li Y."/>
            <person name="Ning Z."/>
            <person name="He Z."/>
            <person name="Teodor R."/>
            <person name="Lu Y."/>
            <person name="Bowser T.A."/>
            <person name="Graham I.A."/>
            <person name="Ye K."/>
        </authorList>
    </citation>
    <scope>NUCLEOTIDE SEQUENCE [LARGE SCALE GENOMIC DNA]</scope>
    <source>
        <strain evidence="2">cv. HN1</strain>
        <tissue evidence="1">Leaves</tissue>
    </source>
</reference>
<evidence type="ECO:0000313" key="2">
    <source>
        <dbReference type="Proteomes" id="UP000316621"/>
    </source>
</evidence>